<dbReference type="InterPro" id="IPR014777">
    <property type="entry name" value="4pyrrole_Mease_sub1"/>
</dbReference>
<feature type="domain" description="Tetrapyrrole methylase" evidence="2">
    <location>
        <begin position="13"/>
        <end position="212"/>
    </location>
</feature>
<protein>
    <recommendedName>
        <fullName evidence="1">Ribosomal RNA small subunit methyltransferase I</fullName>
        <ecNumber evidence="1">2.1.1.198</ecNumber>
    </recommendedName>
    <alternativeName>
        <fullName evidence="1">16S rRNA 2'-O-ribose C1402 methyltransferase</fullName>
    </alternativeName>
    <alternativeName>
        <fullName evidence="1">rRNA (cytidine-2'-O-)-methyltransferase RsmI</fullName>
    </alternativeName>
</protein>
<organism evidence="4">
    <name type="scientific">Oxalobacter aliiformigenes</name>
    <dbReference type="NCBI Taxonomy" id="2946593"/>
    <lineage>
        <taxon>Bacteria</taxon>
        <taxon>Pseudomonadati</taxon>
        <taxon>Pseudomonadota</taxon>
        <taxon>Betaproteobacteria</taxon>
        <taxon>Burkholderiales</taxon>
        <taxon>Oxalobacteraceae</taxon>
        <taxon>Oxalobacter</taxon>
    </lineage>
</organism>
<dbReference type="FunFam" id="3.30.950.10:FF:000002">
    <property type="entry name" value="Ribosomal RNA small subunit methyltransferase I"/>
    <property type="match status" value="1"/>
</dbReference>
<dbReference type="InterPro" id="IPR018063">
    <property type="entry name" value="SAM_MeTrfase_RsmI_CS"/>
</dbReference>
<dbReference type="Gene3D" id="3.40.1010.10">
    <property type="entry name" value="Cobalt-precorrin-4 Transmethylase, Domain 1"/>
    <property type="match status" value="1"/>
</dbReference>
<dbReference type="InterPro" id="IPR008189">
    <property type="entry name" value="rRNA_ssu_MeTfrase_I"/>
</dbReference>
<evidence type="ECO:0000313" key="4">
    <source>
        <dbReference type="EMBL" id="WAV92140.1"/>
    </source>
</evidence>
<evidence type="ECO:0000259" key="2">
    <source>
        <dbReference type="Pfam" id="PF00590"/>
    </source>
</evidence>
<dbReference type="Proteomes" id="UP001164819">
    <property type="component" value="Chromosome"/>
</dbReference>
<dbReference type="PIRSF" id="PIRSF005917">
    <property type="entry name" value="MTase_YraL"/>
    <property type="match status" value="1"/>
</dbReference>
<accession>A0A9E9LFP6</accession>
<dbReference type="InterPro" id="IPR035996">
    <property type="entry name" value="4pyrrol_Methylase_sf"/>
</dbReference>
<dbReference type="EC" id="2.1.1.198" evidence="1"/>
<dbReference type="FunFam" id="3.40.1010.10:FF:000007">
    <property type="entry name" value="Ribosomal RNA small subunit methyltransferase I"/>
    <property type="match status" value="1"/>
</dbReference>
<comment type="catalytic activity">
    <reaction evidence="1">
        <text>cytidine(1402) in 16S rRNA + S-adenosyl-L-methionine = 2'-O-methylcytidine(1402) in 16S rRNA + S-adenosyl-L-homocysteine + H(+)</text>
        <dbReference type="Rhea" id="RHEA:42924"/>
        <dbReference type="Rhea" id="RHEA-COMP:10285"/>
        <dbReference type="Rhea" id="RHEA-COMP:10286"/>
        <dbReference type="ChEBI" id="CHEBI:15378"/>
        <dbReference type="ChEBI" id="CHEBI:57856"/>
        <dbReference type="ChEBI" id="CHEBI:59789"/>
        <dbReference type="ChEBI" id="CHEBI:74495"/>
        <dbReference type="ChEBI" id="CHEBI:82748"/>
        <dbReference type="EC" id="2.1.1.198"/>
    </reaction>
</comment>
<evidence type="ECO:0000259" key="3">
    <source>
        <dbReference type="Pfam" id="PF23016"/>
    </source>
</evidence>
<keyword evidence="1" id="KW-0963">Cytoplasm</keyword>
<reference evidence="4" key="1">
    <citation type="journal article" date="2022" name="Front. Microbiol.">
        <title>New perspectives on an old grouping: The genomic and phenotypic variability of Oxalobacter formigenes and the implications for calcium oxalate stone prevention.</title>
        <authorList>
            <person name="Chmiel J.A."/>
            <person name="Carr C."/>
            <person name="Stuivenberg G.A."/>
            <person name="Venema R."/>
            <person name="Chanyi R.M."/>
            <person name="Al K.F."/>
            <person name="Giguere D."/>
            <person name="Say H."/>
            <person name="Akouris P.P."/>
            <person name="Dominguez Romero S.A."/>
            <person name="Kwong A."/>
            <person name="Tai V."/>
            <person name="Koval S.F."/>
            <person name="Razvi H."/>
            <person name="Bjazevic J."/>
            <person name="Burton J.P."/>
        </authorList>
    </citation>
    <scope>NUCLEOTIDE SEQUENCE</scope>
    <source>
        <strain evidence="4">OxK</strain>
    </source>
</reference>
<proteinExistence type="inferred from homology"/>
<dbReference type="HAMAP" id="MF_01877">
    <property type="entry name" value="16SrRNA_methyltr_I"/>
    <property type="match status" value="1"/>
</dbReference>
<dbReference type="InterPro" id="IPR014776">
    <property type="entry name" value="4pyrrole_Mease_sub2"/>
</dbReference>
<feature type="domain" description="RsmI HTH" evidence="3">
    <location>
        <begin position="241"/>
        <end position="284"/>
    </location>
</feature>
<comment type="subcellular location">
    <subcellularLocation>
        <location evidence="1">Cytoplasm</location>
    </subcellularLocation>
</comment>
<keyword evidence="1 4" id="KW-0808">Transferase</keyword>
<name>A0A9E9LFP6_9BURK</name>
<dbReference type="InterPro" id="IPR053910">
    <property type="entry name" value="RsmI_HTH"/>
</dbReference>
<dbReference type="Gene3D" id="3.30.950.10">
    <property type="entry name" value="Methyltransferase, Cobalt-precorrin-4 Transmethylase, Domain 2"/>
    <property type="match status" value="1"/>
</dbReference>
<sequence>MESLSHQTIPDSTLYVIGTPIGNMGDISLRALHILGLVDAVACEDTRVTRNLLSFYGLSKELISAHQHNEREIAAKLIDRLRNGDRIALVSDAGTPAVSDPGAKIVDTVRQSGLNVIPIPGPSAAITALSASGFPDKHFLFVGFLPTRAVQRREFLLNLKNVNATLVIYEAPHRIRETLKTLADVFEPSRQILIAREITKLFEEIHRCPLFESTAWLEQNPDHQKGEFVLLVEGTTTSAQTDLQAQHVLSVLLEELPVSSAASLAARITGIKKKKLYEMALQLKDSES</sequence>
<dbReference type="SUPFAM" id="SSF53790">
    <property type="entry name" value="Tetrapyrrole methylase"/>
    <property type="match status" value="1"/>
</dbReference>
<dbReference type="RefSeq" id="WP_269284679.1">
    <property type="nucleotide sequence ID" value="NZ_CP098251.1"/>
</dbReference>
<dbReference type="PANTHER" id="PTHR46111:SF1">
    <property type="entry name" value="RIBOSOMAL RNA SMALL SUBUNIT METHYLTRANSFERASE I"/>
    <property type="match status" value="1"/>
</dbReference>
<evidence type="ECO:0000256" key="1">
    <source>
        <dbReference type="HAMAP-Rule" id="MF_01877"/>
    </source>
</evidence>
<dbReference type="CDD" id="cd11648">
    <property type="entry name" value="RsmI"/>
    <property type="match status" value="1"/>
</dbReference>
<keyword evidence="1 4" id="KW-0489">Methyltransferase</keyword>
<keyword evidence="1" id="KW-0698">rRNA processing</keyword>
<gene>
    <name evidence="1 4" type="primary">rsmI</name>
    <name evidence="4" type="ORF">NB646_00965</name>
</gene>
<dbReference type="EMBL" id="CP098251">
    <property type="protein sequence ID" value="WAV92140.1"/>
    <property type="molecule type" value="Genomic_DNA"/>
</dbReference>
<dbReference type="AlphaFoldDB" id="A0A9E9LFP6"/>
<comment type="similarity">
    <text evidence="1">Belongs to the methyltransferase superfamily. RsmI family.</text>
</comment>
<dbReference type="PROSITE" id="PS01296">
    <property type="entry name" value="RSMI"/>
    <property type="match status" value="1"/>
</dbReference>
<dbReference type="GO" id="GO:0005737">
    <property type="term" value="C:cytoplasm"/>
    <property type="evidence" value="ECO:0007669"/>
    <property type="project" value="UniProtKB-SubCell"/>
</dbReference>
<dbReference type="GO" id="GO:0070677">
    <property type="term" value="F:rRNA (cytosine-2'-O-)-methyltransferase activity"/>
    <property type="evidence" value="ECO:0007669"/>
    <property type="project" value="UniProtKB-UniRule"/>
</dbReference>
<dbReference type="NCBIfam" id="TIGR00096">
    <property type="entry name" value="16S rRNA (cytidine(1402)-2'-O)-methyltransferase"/>
    <property type="match status" value="1"/>
</dbReference>
<dbReference type="PANTHER" id="PTHR46111">
    <property type="entry name" value="RIBOSOMAL RNA SMALL SUBUNIT METHYLTRANSFERASE I"/>
    <property type="match status" value="1"/>
</dbReference>
<dbReference type="Pfam" id="PF23016">
    <property type="entry name" value="RsmI_C"/>
    <property type="match status" value="1"/>
</dbReference>
<dbReference type="InterPro" id="IPR000878">
    <property type="entry name" value="4pyrrol_Mease"/>
</dbReference>
<comment type="function">
    <text evidence="1">Catalyzes the 2'-O-methylation of the ribose of cytidine 1402 (C1402) in 16S rRNA.</text>
</comment>
<dbReference type="Pfam" id="PF00590">
    <property type="entry name" value="TP_methylase"/>
    <property type="match status" value="1"/>
</dbReference>
<keyword evidence="1" id="KW-0949">S-adenosyl-L-methionine</keyword>